<accession>F9W5H4</accession>
<sequence>MQTTSTEAPRSTASFVDKLHEATHHLAPSPSSSIRNFVGKVPPASTSVVTQGSQSVVRGETQEESAHTGSSNTVAPHCDDALHDPSYGSFSVTHKKQGVGPKSSGTPGLPPFSEHSMANTSDSQGFDAGLPAVTCSAAIKSGSDAQGNDVIFDNKRNIGTPTSEISESIPMFLNMTKGSKCNSVLLSGSASVCRGIASEKGDIAITCSPKDAFETLIAKVDSFVGSSKENKTVSSLNATSVSSTPSVGGDSDQRHSDSSLYSSLSSRRLSGTRSGFY</sequence>
<dbReference type="VEuPathDB" id="TriTrypDB:TcIL3000_0_33060"/>
<feature type="region of interest" description="Disordered" evidence="1">
    <location>
        <begin position="231"/>
        <end position="277"/>
    </location>
</feature>
<reference evidence="3" key="1">
    <citation type="submission" date="2011-07" db="EMBL/GenBank/DDBJ databases">
        <title>Divergent evolution of antigenic variation in African trypanosomes.</title>
        <authorList>
            <person name="Jackson A.P."/>
            <person name="Berry A."/>
            <person name="Allison H.C."/>
            <person name="Burton P."/>
            <person name="Anderson J."/>
            <person name="Aslett M."/>
            <person name="Brown R."/>
            <person name="Corton N."/>
            <person name="Harris D."/>
            <person name="Hauser H."/>
            <person name="Gamble J."/>
            <person name="Gilderthorp R."/>
            <person name="McQuillan J."/>
            <person name="Quail M.A."/>
            <person name="Sanders M."/>
            <person name="Van Tonder A."/>
            <person name="Ginger M.L."/>
            <person name="Donelson J.E."/>
            <person name="Field M.C."/>
            <person name="Barry J.D."/>
            <person name="Berriman M."/>
            <person name="Hertz-Fowler C."/>
        </authorList>
    </citation>
    <scope>NUCLEOTIDE SEQUENCE [LARGE SCALE GENOMIC DNA]</scope>
    <source>
        <strain evidence="3">IL3000</strain>
    </source>
</reference>
<evidence type="ECO:0000313" key="2">
    <source>
        <dbReference type="EMBL" id="CCD12426.1"/>
    </source>
</evidence>
<keyword evidence="3" id="KW-1185">Reference proteome</keyword>
<dbReference type="EMBL" id="CAEQ01000714">
    <property type="protein sequence ID" value="CCD12426.1"/>
    <property type="molecule type" value="Genomic_DNA"/>
</dbReference>
<proteinExistence type="predicted"/>
<feature type="compositionally biased region" description="Low complexity" evidence="1">
    <location>
        <begin position="258"/>
        <end position="277"/>
    </location>
</feature>
<evidence type="ECO:0000256" key="1">
    <source>
        <dbReference type="SAM" id="MobiDB-lite"/>
    </source>
</evidence>
<organism evidence="2 3">
    <name type="scientific">Trypanosoma congolense (strain IL3000)</name>
    <dbReference type="NCBI Taxonomy" id="1068625"/>
    <lineage>
        <taxon>Eukaryota</taxon>
        <taxon>Discoba</taxon>
        <taxon>Euglenozoa</taxon>
        <taxon>Kinetoplastea</taxon>
        <taxon>Metakinetoplastina</taxon>
        <taxon>Trypanosomatida</taxon>
        <taxon>Trypanosomatidae</taxon>
        <taxon>Trypanosoma</taxon>
        <taxon>Nannomonas</taxon>
    </lineage>
</organism>
<name>F9W5H4_TRYCI</name>
<protein>
    <submittedName>
        <fullName evidence="2">WGS project CAEQ00000000 data, annotated contig 1326</fullName>
    </submittedName>
</protein>
<gene>
    <name evidence="2" type="ORF">TCIL3000_0_33060</name>
</gene>
<reference evidence="2 3" key="2">
    <citation type="journal article" date="2012" name="Proc. Natl. Acad. Sci. U.S.A.">
        <title>Antigenic diversity is generated by distinct evolutionary mechanisms in African trypanosome species.</title>
        <authorList>
            <person name="Jackson A.P."/>
            <person name="Berry A."/>
            <person name="Aslett M."/>
            <person name="Allison H.C."/>
            <person name="Burton P."/>
            <person name="Vavrova-Anderson J."/>
            <person name="Brown R."/>
            <person name="Browne H."/>
            <person name="Corton N."/>
            <person name="Hauser H."/>
            <person name="Gamble J."/>
            <person name="Gilderthorp R."/>
            <person name="Marcello L."/>
            <person name="McQuillan J."/>
            <person name="Otto T.D."/>
            <person name="Quail M.A."/>
            <person name="Sanders M.J."/>
            <person name="van Tonder A."/>
            <person name="Ginger M.L."/>
            <person name="Field M.C."/>
            <person name="Barry J.D."/>
            <person name="Hertz-Fowler C."/>
            <person name="Berriman M."/>
        </authorList>
    </citation>
    <scope>NUCLEOTIDE SEQUENCE [LARGE SCALE GENOMIC DNA]</scope>
    <source>
        <strain evidence="2 3">IL3000</strain>
    </source>
</reference>
<feature type="compositionally biased region" description="Polar residues" evidence="1">
    <location>
        <begin position="231"/>
        <end position="246"/>
    </location>
</feature>
<feature type="region of interest" description="Disordered" evidence="1">
    <location>
        <begin position="26"/>
        <end position="125"/>
    </location>
</feature>
<dbReference type="AlphaFoldDB" id="F9W5H4"/>
<comment type="caution">
    <text evidence="2">The sequence shown here is derived from an EMBL/GenBank/DDBJ whole genome shotgun (WGS) entry which is preliminary data.</text>
</comment>
<dbReference type="Proteomes" id="UP000000702">
    <property type="component" value="Unassembled WGS sequence"/>
</dbReference>
<evidence type="ECO:0000313" key="3">
    <source>
        <dbReference type="Proteomes" id="UP000000702"/>
    </source>
</evidence>
<feature type="compositionally biased region" description="Low complexity" evidence="1">
    <location>
        <begin position="45"/>
        <end position="57"/>
    </location>
</feature>